<protein>
    <recommendedName>
        <fullName evidence="1">U3 small nucleolar RNA-associated protein 20 N-terminal domain-containing protein</fullName>
    </recommendedName>
</protein>
<organism evidence="2 3">
    <name type="scientific">Lymnaea stagnalis</name>
    <name type="common">Great pond snail</name>
    <name type="synonym">Helix stagnalis</name>
    <dbReference type="NCBI Taxonomy" id="6523"/>
    <lineage>
        <taxon>Eukaryota</taxon>
        <taxon>Metazoa</taxon>
        <taxon>Spiralia</taxon>
        <taxon>Lophotrochozoa</taxon>
        <taxon>Mollusca</taxon>
        <taxon>Gastropoda</taxon>
        <taxon>Heterobranchia</taxon>
        <taxon>Euthyneura</taxon>
        <taxon>Panpulmonata</taxon>
        <taxon>Hygrophila</taxon>
        <taxon>Lymnaeoidea</taxon>
        <taxon>Lymnaeidae</taxon>
        <taxon>Lymnaea</taxon>
    </lineage>
</organism>
<dbReference type="PANTHER" id="PTHR17695:SF11">
    <property type="entry name" value="SMALL SUBUNIT PROCESSOME COMPONENT 20 HOMOLOG"/>
    <property type="match status" value="1"/>
</dbReference>
<name>A0AAV2IPD4_LYMST</name>
<comment type="caution">
    <text evidence="2">The sequence shown here is derived from an EMBL/GenBank/DDBJ whole genome shotgun (WGS) entry which is preliminary data.</text>
</comment>
<proteinExistence type="predicted"/>
<dbReference type="GO" id="GO:0030686">
    <property type="term" value="C:90S preribosome"/>
    <property type="evidence" value="ECO:0007669"/>
    <property type="project" value="TreeGrafter"/>
</dbReference>
<gene>
    <name evidence="2" type="ORF">GSLYS_00020176001</name>
</gene>
<dbReference type="Proteomes" id="UP001497497">
    <property type="component" value="Unassembled WGS sequence"/>
</dbReference>
<sequence length="82" mass="9578">FECVVTYKSPHILPYRENFNRLLDDKTFKSEITLFRVDEESSEVKEIDREGFLPVLMRILYGKMHGKAGNETAGKGRSNIRR</sequence>
<dbReference type="GO" id="GO:0032040">
    <property type="term" value="C:small-subunit processome"/>
    <property type="evidence" value="ECO:0007669"/>
    <property type="project" value="TreeGrafter"/>
</dbReference>
<dbReference type="InterPro" id="IPR011430">
    <property type="entry name" value="UTP20_N"/>
</dbReference>
<accession>A0AAV2IPD4</accession>
<reference evidence="2 3" key="1">
    <citation type="submission" date="2024-04" db="EMBL/GenBank/DDBJ databases">
        <authorList>
            <consortium name="Genoscope - CEA"/>
            <person name="William W."/>
        </authorList>
    </citation>
    <scope>NUCLEOTIDE SEQUENCE [LARGE SCALE GENOMIC DNA]</scope>
</reference>
<dbReference type="Pfam" id="PF07539">
    <property type="entry name" value="UTP20_N"/>
    <property type="match status" value="1"/>
</dbReference>
<dbReference type="EMBL" id="CAXITT010000857">
    <property type="protein sequence ID" value="CAL1546799.1"/>
    <property type="molecule type" value="Genomic_DNA"/>
</dbReference>
<evidence type="ECO:0000259" key="1">
    <source>
        <dbReference type="Pfam" id="PF07539"/>
    </source>
</evidence>
<feature type="non-terminal residue" evidence="2">
    <location>
        <position position="1"/>
    </location>
</feature>
<dbReference type="InterPro" id="IPR052575">
    <property type="entry name" value="SSU_processome_comp_20"/>
</dbReference>
<keyword evidence="3" id="KW-1185">Reference proteome</keyword>
<evidence type="ECO:0000313" key="3">
    <source>
        <dbReference type="Proteomes" id="UP001497497"/>
    </source>
</evidence>
<evidence type="ECO:0000313" key="2">
    <source>
        <dbReference type="EMBL" id="CAL1546799.1"/>
    </source>
</evidence>
<feature type="non-terminal residue" evidence="2">
    <location>
        <position position="82"/>
    </location>
</feature>
<dbReference type="PANTHER" id="PTHR17695">
    <property type="entry name" value="SMALL SUBUNIT PROCESSOME COMPONENT 20 HOMOLOG"/>
    <property type="match status" value="1"/>
</dbReference>
<feature type="domain" description="U3 small nucleolar RNA-associated protein 20 N-terminal" evidence="1">
    <location>
        <begin position="2"/>
        <end position="81"/>
    </location>
</feature>
<dbReference type="AlphaFoldDB" id="A0AAV2IPD4"/>